<reference evidence="1" key="1">
    <citation type="submission" date="2022-01" db="EMBL/GenBank/DDBJ databases">
        <title>Comparative genomics reveals a dynamic genome evolution in the ectomycorrhizal milk-cap (Lactarius) mushrooms.</title>
        <authorList>
            <consortium name="DOE Joint Genome Institute"/>
            <person name="Lebreton A."/>
            <person name="Tang N."/>
            <person name="Kuo A."/>
            <person name="LaButti K."/>
            <person name="Drula E."/>
            <person name="Barry K."/>
            <person name="Clum A."/>
            <person name="Lipzen A."/>
            <person name="Mousain D."/>
            <person name="Ng V."/>
            <person name="Wang R."/>
            <person name="Wang X."/>
            <person name="Dai Y."/>
            <person name="Henrissat B."/>
            <person name="Grigoriev I.V."/>
            <person name="Guerin-Laguette A."/>
            <person name="Yu F."/>
            <person name="Martin F.M."/>
        </authorList>
    </citation>
    <scope>NUCLEOTIDE SEQUENCE</scope>
    <source>
        <strain evidence="1">QP</strain>
    </source>
</reference>
<protein>
    <submittedName>
        <fullName evidence="1">Uncharacterized protein</fullName>
    </submittedName>
</protein>
<dbReference type="EMBL" id="JAKELL010000186">
    <property type="protein sequence ID" value="KAH8979082.1"/>
    <property type="molecule type" value="Genomic_DNA"/>
</dbReference>
<dbReference type="AlphaFoldDB" id="A0AAD4L5L2"/>
<name>A0AAD4L5L2_9AGAM</name>
<evidence type="ECO:0000313" key="2">
    <source>
        <dbReference type="Proteomes" id="UP001201163"/>
    </source>
</evidence>
<sequence>MTSYSLEEVCFETTMKLPQVLRKHEETSTSIPDPGVTPDDMAGVFTWHRRTAQPFLYGGANDIEQLFRTSPHHKWCRRKRMQKRRHIRRWLLHQLEHKAVRGHVSRTPSNITLGHERKKAPYLVLLSPSRTTRSRHTCTARKTSRWTVGAEGHLFHRRANVSHRLNPVPPSASYRSGEHIRSAVSIERDSTSRMKRVWCRGRTGTACRKGTIRDAAVEEGISRVVVYVEK</sequence>
<evidence type="ECO:0000313" key="1">
    <source>
        <dbReference type="EMBL" id="KAH8979082.1"/>
    </source>
</evidence>
<organism evidence="1 2">
    <name type="scientific">Lactarius akahatsu</name>
    <dbReference type="NCBI Taxonomy" id="416441"/>
    <lineage>
        <taxon>Eukaryota</taxon>
        <taxon>Fungi</taxon>
        <taxon>Dikarya</taxon>
        <taxon>Basidiomycota</taxon>
        <taxon>Agaricomycotina</taxon>
        <taxon>Agaricomycetes</taxon>
        <taxon>Russulales</taxon>
        <taxon>Russulaceae</taxon>
        <taxon>Lactarius</taxon>
    </lineage>
</organism>
<keyword evidence="2" id="KW-1185">Reference proteome</keyword>
<accession>A0AAD4L5L2</accession>
<gene>
    <name evidence="1" type="ORF">EDB92DRAFT_428651</name>
</gene>
<proteinExistence type="predicted"/>
<comment type="caution">
    <text evidence="1">The sequence shown here is derived from an EMBL/GenBank/DDBJ whole genome shotgun (WGS) entry which is preliminary data.</text>
</comment>
<dbReference type="Proteomes" id="UP001201163">
    <property type="component" value="Unassembled WGS sequence"/>
</dbReference>